<evidence type="ECO:0008006" key="3">
    <source>
        <dbReference type="Google" id="ProtNLM"/>
    </source>
</evidence>
<evidence type="ECO:0000313" key="1">
    <source>
        <dbReference type="EMBL" id="KAK4264931.1"/>
    </source>
</evidence>
<dbReference type="EMBL" id="JAWXYG010000008">
    <property type="protein sequence ID" value="KAK4264931.1"/>
    <property type="molecule type" value="Genomic_DNA"/>
</dbReference>
<dbReference type="CDD" id="cd09272">
    <property type="entry name" value="RNase_HI_RT_Ty1"/>
    <property type="match status" value="1"/>
</dbReference>
<protein>
    <recommendedName>
        <fullName evidence="3">Copia protein</fullName>
    </recommendedName>
</protein>
<name>A0AAE1J9E3_9FABA</name>
<comment type="caution">
    <text evidence="1">The sequence shown here is derived from an EMBL/GenBank/DDBJ whole genome shotgun (WGS) entry which is preliminary data.</text>
</comment>
<dbReference type="Proteomes" id="UP001293593">
    <property type="component" value="Unassembled WGS sequence"/>
</dbReference>
<evidence type="ECO:0000313" key="2">
    <source>
        <dbReference type="Proteomes" id="UP001293593"/>
    </source>
</evidence>
<dbReference type="PANTHER" id="PTHR11439">
    <property type="entry name" value="GAG-POL-RELATED RETROTRANSPOSON"/>
    <property type="match status" value="1"/>
</dbReference>
<dbReference type="SUPFAM" id="SSF56672">
    <property type="entry name" value="DNA/RNA polymerases"/>
    <property type="match status" value="1"/>
</dbReference>
<gene>
    <name evidence="1" type="ORF">QN277_026046</name>
</gene>
<proteinExistence type="predicted"/>
<accession>A0AAE1J9E3</accession>
<dbReference type="InterPro" id="IPR043502">
    <property type="entry name" value="DNA/RNA_pol_sf"/>
</dbReference>
<sequence length="262" mass="29715">MIPNPFLDIDESIPFDELLEDLQKKIDPEKIKSFAYPEKYRRLIGKLNYLTVTRPDVTFPVSVLSQFMTAPMVAQWEALEHVLHYLKGSPGRGMLYKNHGHTEIVCFCDADFAGSKTTKRSTTGYCVFVGGNLVSWKSKKQNVVSRSSAEAEYRAMAQSVQEIMWVHQLMKEIGLTTSLPAKLWCDNKAALHIASNSVFHERTKHIEIDCHFVRDKIKENFISTGHVRSSDQLGDLLTKALNGTRVDYLCNKLGMINIYAPT</sequence>
<dbReference type="PANTHER" id="PTHR11439:SF467">
    <property type="entry name" value="INTEGRASE CATALYTIC DOMAIN-CONTAINING PROTEIN"/>
    <property type="match status" value="1"/>
</dbReference>
<organism evidence="1 2">
    <name type="scientific">Acacia crassicarpa</name>
    <name type="common">northern wattle</name>
    <dbReference type="NCBI Taxonomy" id="499986"/>
    <lineage>
        <taxon>Eukaryota</taxon>
        <taxon>Viridiplantae</taxon>
        <taxon>Streptophyta</taxon>
        <taxon>Embryophyta</taxon>
        <taxon>Tracheophyta</taxon>
        <taxon>Spermatophyta</taxon>
        <taxon>Magnoliopsida</taxon>
        <taxon>eudicotyledons</taxon>
        <taxon>Gunneridae</taxon>
        <taxon>Pentapetalae</taxon>
        <taxon>rosids</taxon>
        <taxon>fabids</taxon>
        <taxon>Fabales</taxon>
        <taxon>Fabaceae</taxon>
        <taxon>Caesalpinioideae</taxon>
        <taxon>mimosoid clade</taxon>
        <taxon>Acacieae</taxon>
        <taxon>Acacia</taxon>
    </lineage>
</organism>
<reference evidence="1" key="1">
    <citation type="submission" date="2023-10" db="EMBL/GenBank/DDBJ databases">
        <title>Chromosome-level genome of the transformable northern wattle, Acacia crassicarpa.</title>
        <authorList>
            <person name="Massaro I."/>
            <person name="Sinha N.R."/>
            <person name="Poethig S."/>
            <person name="Leichty A.R."/>
        </authorList>
    </citation>
    <scope>NUCLEOTIDE SEQUENCE</scope>
    <source>
        <strain evidence="1">Acra3RX</strain>
        <tissue evidence="1">Leaf</tissue>
    </source>
</reference>
<dbReference type="AlphaFoldDB" id="A0AAE1J9E3"/>
<keyword evidence="2" id="KW-1185">Reference proteome</keyword>